<name>A0ABS5NWC1_9BACI</name>
<proteinExistence type="inferred from homology"/>
<dbReference type="PANTHER" id="PTHR43736">
    <property type="entry name" value="ADP-RIBOSE PYROPHOSPHATASE"/>
    <property type="match status" value="1"/>
</dbReference>
<dbReference type="PANTHER" id="PTHR43736:SF1">
    <property type="entry name" value="DIHYDRONEOPTERIN TRIPHOSPHATE DIPHOSPHATASE"/>
    <property type="match status" value="1"/>
</dbReference>
<organism evidence="3 4">
    <name type="scientific">Cytobacillus citreus</name>
    <dbReference type="NCBI Taxonomy" id="2833586"/>
    <lineage>
        <taxon>Bacteria</taxon>
        <taxon>Bacillati</taxon>
        <taxon>Bacillota</taxon>
        <taxon>Bacilli</taxon>
        <taxon>Bacillales</taxon>
        <taxon>Bacillaceae</taxon>
        <taxon>Cytobacillus</taxon>
    </lineage>
</organism>
<sequence>MFFVNVEGALFRGNQWLIIERSKKEEHAGGQLSLVGGTVEQEGHSTHILERTVKREIFEEVGILVKDHIHYVRSTSFVTDKGIHVIDIVFLCEYESGEAFRKSPDEVDDLFWMSADEIISHENAPIWLKESIVEAEVLRRRKELREK</sequence>
<gene>
    <name evidence="3" type="ORF">KHA94_18385</name>
</gene>
<dbReference type="Pfam" id="PF00293">
    <property type="entry name" value="NUDIX"/>
    <property type="match status" value="1"/>
</dbReference>
<evidence type="ECO:0000313" key="4">
    <source>
        <dbReference type="Proteomes" id="UP000681027"/>
    </source>
</evidence>
<comment type="caution">
    <text evidence="3">The sequence shown here is derived from an EMBL/GenBank/DDBJ whole genome shotgun (WGS) entry which is preliminary data.</text>
</comment>
<dbReference type="EMBL" id="JAGYPM010000004">
    <property type="protein sequence ID" value="MBS4192137.1"/>
    <property type="molecule type" value="Genomic_DNA"/>
</dbReference>
<dbReference type="InterPro" id="IPR015797">
    <property type="entry name" value="NUDIX_hydrolase-like_dom_sf"/>
</dbReference>
<keyword evidence="4" id="KW-1185">Reference proteome</keyword>
<comment type="similarity">
    <text evidence="1">Belongs to the Nudix hydrolase family.</text>
</comment>
<evidence type="ECO:0000259" key="2">
    <source>
        <dbReference type="PROSITE" id="PS51462"/>
    </source>
</evidence>
<dbReference type="Proteomes" id="UP000681027">
    <property type="component" value="Unassembled WGS sequence"/>
</dbReference>
<reference evidence="3 4" key="1">
    <citation type="submission" date="2021-05" db="EMBL/GenBank/DDBJ databases">
        <title>Novel Bacillus species.</title>
        <authorList>
            <person name="Liu G."/>
        </authorList>
    </citation>
    <scope>NUCLEOTIDE SEQUENCE [LARGE SCALE GENOMIC DNA]</scope>
    <source>
        <strain evidence="3 4">FJAT-49705</strain>
    </source>
</reference>
<dbReference type="PROSITE" id="PS51462">
    <property type="entry name" value="NUDIX"/>
    <property type="match status" value="1"/>
</dbReference>
<evidence type="ECO:0000256" key="1">
    <source>
        <dbReference type="ARBA" id="ARBA00005582"/>
    </source>
</evidence>
<evidence type="ECO:0000313" key="3">
    <source>
        <dbReference type="EMBL" id="MBS4192137.1"/>
    </source>
</evidence>
<accession>A0ABS5NWC1</accession>
<protein>
    <submittedName>
        <fullName evidence="3">NUDIX domain-containing protein</fullName>
    </submittedName>
</protein>
<dbReference type="RefSeq" id="WP_213103581.1">
    <property type="nucleotide sequence ID" value="NZ_JAGYPM010000004.1"/>
</dbReference>
<dbReference type="SUPFAM" id="SSF55811">
    <property type="entry name" value="Nudix"/>
    <property type="match status" value="1"/>
</dbReference>
<dbReference type="InterPro" id="IPR000086">
    <property type="entry name" value="NUDIX_hydrolase_dom"/>
</dbReference>
<dbReference type="CDD" id="cd02883">
    <property type="entry name" value="NUDIX_Hydrolase"/>
    <property type="match status" value="1"/>
</dbReference>
<dbReference type="Gene3D" id="3.90.79.10">
    <property type="entry name" value="Nucleoside Triphosphate Pyrophosphohydrolase"/>
    <property type="match status" value="1"/>
</dbReference>
<feature type="domain" description="Nudix hydrolase" evidence="2">
    <location>
        <begin position="1"/>
        <end position="136"/>
    </location>
</feature>